<evidence type="ECO:0000313" key="2">
    <source>
        <dbReference type="EMBL" id="KAL0985465.1"/>
    </source>
</evidence>
<dbReference type="EMBL" id="JAGEUA010000004">
    <property type="protein sequence ID" value="KAL0985465.1"/>
    <property type="molecule type" value="Genomic_DNA"/>
</dbReference>
<reference evidence="2 3" key="1">
    <citation type="submission" date="2024-06" db="EMBL/GenBank/DDBJ databases">
        <authorList>
            <person name="Pan Q."/>
            <person name="Wen M."/>
            <person name="Jouanno E."/>
            <person name="Zahm M."/>
            <person name="Klopp C."/>
            <person name="Cabau C."/>
            <person name="Louis A."/>
            <person name="Berthelot C."/>
            <person name="Parey E."/>
            <person name="Roest Crollius H."/>
            <person name="Montfort J."/>
            <person name="Robinson-Rechavi M."/>
            <person name="Bouchez O."/>
            <person name="Lampietro C."/>
            <person name="Lopez Roques C."/>
            <person name="Donnadieu C."/>
            <person name="Postlethwait J."/>
            <person name="Bobe J."/>
            <person name="Verreycken H."/>
            <person name="Guiguen Y."/>
        </authorList>
    </citation>
    <scope>NUCLEOTIDE SEQUENCE [LARGE SCALE GENOMIC DNA]</scope>
    <source>
        <strain evidence="2">Up_M1</strain>
        <tissue evidence="2">Testis</tissue>
    </source>
</reference>
<keyword evidence="1" id="KW-1133">Transmembrane helix</keyword>
<evidence type="ECO:0000313" key="3">
    <source>
        <dbReference type="Proteomes" id="UP001557470"/>
    </source>
</evidence>
<feature type="transmembrane region" description="Helical" evidence="1">
    <location>
        <begin position="51"/>
        <end position="72"/>
    </location>
</feature>
<sequence>MRYTFYSDECMVINIPLGSLRDAKEGQLMPEKFHCVFKDVYKVFLRGQPKALGAAQIIAGVLVLILGCLQVNEHQENLFYILPGLLFVAAGLLTYGAGHSPNIFVTKLSFSFNIISFFGTVGALVFCCITFLTHFQASKNVPDGVRAIIATLLVIELVISLVLIYLESKAVCRQHFNVLPMVTLKQDVSV</sequence>
<keyword evidence="1" id="KW-0472">Membrane</keyword>
<protein>
    <submittedName>
        <fullName evidence="2">Uncharacterized protein</fullName>
    </submittedName>
</protein>
<dbReference type="Proteomes" id="UP001557470">
    <property type="component" value="Unassembled WGS sequence"/>
</dbReference>
<evidence type="ECO:0000256" key="1">
    <source>
        <dbReference type="SAM" id="Phobius"/>
    </source>
</evidence>
<gene>
    <name evidence="2" type="ORF">UPYG_G00157230</name>
</gene>
<name>A0ABD0WYH0_UMBPY</name>
<keyword evidence="3" id="KW-1185">Reference proteome</keyword>
<proteinExistence type="predicted"/>
<accession>A0ABD0WYH0</accession>
<feature type="transmembrane region" description="Helical" evidence="1">
    <location>
        <begin position="110"/>
        <end position="132"/>
    </location>
</feature>
<keyword evidence="1" id="KW-0812">Transmembrane</keyword>
<feature type="transmembrane region" description="Helical" evidence="1">
    <location>
        <begin position="144"/>
        <end position="166"/>
    </location>
</feature>
<feature type="transmembrane region" description="Helical" evidence="1">
    <location>
        <begin position="78"/>
        <end position="98"/>
    </location>
</feature>
<organism evidence="2 3">
    <name type="scientific">Umbra pygmaea</name>
    <name type="common">Eastern mudminnow</name>
    <dbReference type="NCBI Taxonomy" id="75934"/>
    <lineage>
        <taxon>Eukaryota</taxon>
        <taxon>Metazoa</taxon>
        <taxon>Chordata</taxon>
        <taxon>Craniata</taxon>
        <taxon>Vertebrata</taxon>
        <taxon>Euteleostomi</taxon>
        <taxon>Actinopterygii</taxon>
        <taxon>Neopterygii</taxon>
        <taxon>Teleostei</taxon>
        <taxon>Protacanthopterygii</taxon>
        <taxon>Esociformes</taxon>
        <taxon>Umbridae</taxon>
        <taxon>Umbra</taxon>
    </lineage>
</organism>
<dbReference type="AlphaFoldDB" id="A0ABD0WYH0"/>
<comment type="caution">
    <text evidence="2">The sequence shown here is derived from an EMBL/GenBank/DDBJ whole genome shotgun (WGS) entry which is preliminary data.</text>
</comment>